<name>A0ABP1F4T3_9FLAO</name>
<protein>
    <recommendedName>
        <fullName evidence="3">Natural product</fullName>
    </recommendedName>
</protein>
<evidence type="ECO:0008006" key="3">
    <source>
        <dbReference type="Google" id="ProtNLM"/>
    </source>
</evidence>
<evidence type="ECO:0000313" key="1">
    <source>
        <dbReference type="EMBL" id="CAL2105462.1"/>
    </source>
</evidence>
<accession>A0ABP1F4T3</accession>
<reference evidence="1 2" key="1">
    <citation type="submission" date="2024-05" db="EMBL/GenBank/DDBJ databases">
        <authorList>
            <person name="Duchaud E."/>
        </authorList>
    </citation>
    <scope>NUCLEOTIDE SEQUENCE [LARGE SCALE GENOMIC DNA]</scope>
    <source>
        <strain evidence="1">Ena-SAMPLE-TAB-13-05-2024-13:56:06:370-140305</strain>
    </source>
</reference>
<sequence>MKNTFLNINGVSILTKQQQKELNGGISFNGKDLGKCGCDCAGRVTGPFYCQTLIACPQVYTCNEES</sequence>
<keyword evidence="2" id="KW-1185">Reference proteome</keyword>
<dbReference type="Proteomes" id="UP001497602">
    <property type="component" value="Unassembled WGS sequence"/>
</dbReference>
<dbReference type="RefSeq" id="WP_348702150.1">
    <property type="nucleotide sequence ID" value="NZ_CAXIYA010000002.1"/>
</dbReference>
<comment type="caution">
    <text evidence="1">The sequence shown here is derived from an EMBL/GenBank/DDBJ whole genome shotgun (WGS) entry which is preliminary data.</text>
</comment>
<dbReference type="EMBL" id="CAXJRC010000006">
    <property type="protein sequence ID" value="CAL2105462.1"/>
    <property type="molecule type" value="Genomic_DNA"/>
</dbReference>
<proteinExistence type="predicted"/>
<evidence type="ECO:0000313" key="2">
    <source>
        <dbReference type="Proteomes" id="UP001497602"/>
    </source>
</evidence>
<organism evidence="1 2">
    <name type="scientific">Tenacibaculum vairaonense</name>
    <dbReference type="NCBI Taxonomy" id="3137860"/>
    <lineage>
        <taxon>Bacteria</taxon>
        <taxon>Pseudomonadati</taxon>
        <taxon>Bacteroidota</taxon>
        <taxon>Flavobacteriia</taxon>
        <taxon>Flavobacteriales</taxon>
        <taxon>Flavobacteriaceae</taxon>
        <taxon>Tenacibaculum</taxon>
    </lineage>
</organism>
<gene>
    <name evidence="1" type="ORF">T190115A13A_150093</name>
</gene>